<accession>A0AAJ3YWY4</accession>
<evidence type="ECO:0000313" key="1">
    <source>
        <dbReference type="EMBL" id="QAT64729.1"/>
    </source>
</evidence>
<reference evidence="1 2" key="1">
    <citation type="submission" date="2019-01" db="EMBL/GenBank/DDBJ databases">
        <title>Genome sequence of Bacillus glycinifermentans SRCM103574.</title>
        <authorList>
            <person name="Kong H.-J."/>
            <person name="Jeong S.-Y."/>
            <person name="Jeong D.-Y."/>
        </authorList>
    </citation>
    <scope>NUCLEOTIDE SEQUENCE [LARGE SCALE GENOMIC DNA]</scope>
    <source>
        <strain evidence="1 2">SRCM103574</strain>
    </source>
</reference>
<protein>
    <submittedName>
        <fullName evidence="1">Uncharacterized protein</fullName>
    </submittedName>
</protein>
<dbReference type="AlphaFoldDB" id="A0AAJ3YWY4"/>
<proteinExistence type="predicted"/>
<name>A0AAJ3YWY4_9BACI</name>
<evidence type="ECO:0000313" key="2">
    <source>
        <dbReference type="Proteomes" id="UP000288675"/>
    </source>
</evidence>
<sequence length="72" mass="8607">MLDAEQERKYDRFEEHALTAMMIGKVNNARKRIKLSDLFKRPEKSDVSTQKAENLYEKQQKASEWLSQFEIE</sequence>
<gene>
    <name evidence="1" type="ORF">EQZ20_07325</name>
</gene>
<dbReference type="GeneID" id="82852487"/>
<organism evidence="1 2">
    <name type="scientific">Bacillus glycinifermentans</name>
    <dbReference type="NCBI Taxonomy" id="1664069"/>
    <lineage>
        <taxon>Bacteria</taxon>
        <taxon>Bacillati</taxon>
        <taxon>Bacillota</taxon>
        <taxon>Bacilli</taxon>
        <taxon>Bacillales</taxon>
        <taxon>Bacillaceae</taxon>
        <taxon>Bacillus</taxon>
    </lineage>
</organism>
<dbReference type="EMBL" id="CP035232">
    <property type="protein sequence ID" value="QAT64729.1"/>
    <property type="molecule type" value="Genomic_DNA"/>
</dbReference>
<dbReference type="Proteomes" id="UP000288675">
    <property type="component" value="Chromosome"/>
</dbReference>
<dbReference type="RefSeq" id="WP_128748055.1">
    <property type="nucleotide sequence ID" value="NZ_CP035232.1"/>
</dbReference>